<gene>
    <name evidence="10" type="ORF">COS47_01560</name>
</gene>
<dbReference type="Pfam" id="PF03989">
    <property type="entry name" value="DNA_gyraseA_C"/>
    <property type="match status" value="2"/>
</dbReference>
<dbReference type="PANTHER" id="PTHR43493:SF5">
    <property type="entry name" value="DNA GYRASE SUBUNIT A, CHLOROPLASTIC_MITOCHONDRIAL"/>
    <property type="match status" value="1"/>
</dbReference>
<dbReference type="SMART" id="SM00306">
    <property type="entry name" value="HintN"/>
    <property type="match status" value="1"/>
</dbReference>
<dbReference type="Gene3D" id="3.90.199.10">
    <property type="entry name" value="Topoisomerase II, domain 5"/>
    <property type="match status" value="2"/>
</dbReference>
<dbReference type="GO" id="GO:0005524">
    <property type="term" value="F:ATP binding"/>
    <property type="evidence" value="ECO:0007669"/>
    <property type="project" value="InterPro"/>
</dbReference>
<dbReference type="SMART" id="SM00434">
    <property type="entry name" value="TOP4c"/>
    <property type="match status" value="1"/>
</dbReference>
<evidence type="ECO:0000256" key="7">
    <source>
        <dbReference type="PROSITE-ProRule" id="PRU01384"/>
    </source>
</evidence>
<dbReference type="InterPro" id="IPR003587">
    <property type="entry name" value="Hint_dom_N"/>
</dbReference>
<dbReference type="InterPro" id="IPR036844">
    <property type="entry name" value="Hint_dom_sf"/>
</dbReference>
<dbReference type="CDD" id="cd00187">
    <property type="entry name" value="TOP4c"/>
    <property type="match status" value="1"/>
</dbReference>
<comment type="caution">
    <text evidence="7">Lacks conserved residue(s) required for the propagation of feature annotation.</text>
</comment>
<dbReference type="SUPFAM" id="SSF101904">
    <property type="entry name" value="GyrA/ParC C-terminal domain-like"/>
    <property type="match status" value="1"/>
</dbReference>
<dbReference type="Proteomes" id="UP000230324">
    <property type="component" value="Unassembled WGS sequence"/>
</dbReference>
<dbReference type="PROSITE" id="PS50817">
    <property type="entry name" value="INTEIN_N_TER"/>
    <property type="match status" value="1"/>
</dbReference>
<feature type="domain" description="Topo IIA-type catalytic" evidence="9">
    <location>
        <begin position="44"/>
        <end position="725"/>
    </location>
</feature>
<proteinExistence type="inferred from homology"/>
<dbReference type="SUPFAM" id="SSF56719">
    <property type="entry name" value="Type II DNA topoisomerase"/>
    <property type="match status" value="2"/>
</dbReference>
<keyword evidence="5 7" id="KW-0238">DNA-binding</keyword>
<dbReference type="Gene3D" id="3.30.1360.40">
    <property type="match status" value="1"/>
</dbReference>
<feature type="non-terminal residue" evidence="10">
    <location>
        <position position="847"/>
    </location>
</feature>
<dbReference type="GO" id="GO:0006265">
    <property type="term" value="P:DNA topological change"/>
    <property type="evidence" value="ECO:0007669"/>
    <property type="project" value="InterPro"/>
</dbReference>
<protein>
    <recommendedName>
        <fullName evidence="3">DNA topoisomerase (ATP-hydrolyzing)</fullName>
        <ecNumber evidence="3">5.6.2.2</ecNumber>
    </recommendedName>
</protein>
<dbReference type="PANTHER" id="PTHR43493">
    <property type="entry name" value="DNA GYRASE/TOPOISOMERASE SUBUNIT A"/>
    <property type="match status" value="1"/>
</dbReference>
<evidence type="ECO:0000313" key="10">
    <source>
        <dbReference type="EMBL" id="PIV12632.1"/>
    </source>
</evidence>
<dbReference type="InterPro" id="IPR006141">
    <property type="entry name" value="Intein_N"/>
</dbReference>
<dbReference type="PROSITE" id="PS50818">
    <property type="entry name" value="INTEIN_C_TER"/>
    <property type="match status" value="1"/>
</dbReference>
<comment type="caution">
    <text evidence="10">The sequence shown here is derived from an EMBL/GenBank/DDBJ whole genome shotgun (WGS) entry which is preliminary data.</text>
</comment>
<evidence type="ECO:0000259" key="9">
    <source>
        <dbReference type="PROSITE" id="PS52040"/>
    </source>
</evidence>
<dbReference type="GO" id="GO:0009330">
    <property type="term" value="C:DNA topoisomerase type II (double strand cut, ATP-hydrolyzing) complex"/>
    <property type="evidence" value="ECO:0007669"/>
    <property type="project" value="TreeGrafter"/>
</dbReference>
<dbReference type="AlphaFoldDB" id="A0A2M7BY75"/>
<dbReference type="GO" id="GO:0005737">
    <property type="term" value="C:cytoplasm"/>
    <property type="evidence" value="ECO:0007669"/>
    <property type="project" value="TreeGrafter"/>
</dbReference>
<evidence type="ECO:0000256" key="5">
    <source>
        <dbReference type="ARBA" id="ARBA00023125"/>
    </source>
</evidence>
<reference evidence="11" key="1">
    <citation type="submission" date="2017-09" db="EMBL/GenBank/DDBJ databases">
        <title>Depth-based differentiation of microbial function through sediment-hosted aquifers and enrichment of novel symbionts in the deep terrestrial subsurface.</title>
        <authorList>
            <person name="Probst A.J."/>
            <person name="Ladd B."/>
            <person name="Jarett J.K."/>
            <person name="Geller-Mcgrath D.E."/>
            <person name="Sieber C.M.K."/>
            <person name="Emerson J.B."/>
            <person name="Anantharaman K."/>
            <person name="Thomas B.C."/>
            <person name="Malmstrom R."/>
            <person name="Stieglmeier M."/>
            <person name="Klingl A."/>
            <person name="Woyke T."/>
            <person name="Ryan C.M."/>
            <person name="Banfield J.F."/>
        </authorList>
    </citation>
    <scope>NUCLEOTIDE SEQUENCE [LARGE SCALE GENOMIC DNA]</scope>
</reference>
<dbReference type="NCBIfam" id="TIGR01445">
    <property type="entry name" value="intein_Nterm"/>
    <property type="match status" value="1"/>
</dbReference>
<dbReference type="FunFam" id="3.30.1360.40:FF:000002">
    <property type="entry name" value="DNA gyrase subunit A"/>
    <property type="match status" value="1"/>
</dbReference>
<dbReference type="FunFam" id="1.10.268.10:FF:000001">
    <property type="entry name" value="DNA gyrase subunit A"/>
    <property type="match status" value="1"/>
</dbReference>
<dbReference type="CDD" id="cd00081">
    <property type="entry name" value="Hint"/>
    <property type="match status" value="1"/>
</dbReference>
<dbReference type="InterPro" id="IPR013758">
    <property type="entry name" value="Topo_IIA_A/C_ab"/>
</dbReference>
<comment type="catalytic activity">
    <reaction evidence="1">
        <text>ATP-dependent breakage, passage and rejoining of double-stranded DNA.</text>
        <dbReference type="EC" id="5.6.2.2"/>
    </reaction>
</comment>
<keyword evidence="6" id="KW-0413">Isomerase</keyword>
<evidence type="ECO:0000256" key="1">
    <source>
        <dbReference type="ARBA" id="ARBA00000185"/>
    </source>
</evidence>
<keyword evidence="8" id="KW-0175">Coiled coil</keyword>
<dbReference type="Pfam" id="PF00521">
    <property type="entry name" value="DNA_topoisoIV"/>
    <property type="match status" value="2"/>
</dbReference>
<dbReference type="Pfam" id="PF14890">
    <property type="entry name" value="Intein_splicing"/>
    <property type="match status" value="1"/>
</dbReference>
<dbReference type="Gene3D" id="2.120.10.90">
    <property type="entry name" value="DNA gyrase/topoisomerase IV, subunit A, C-terminal"/>
    <property type="match status" value="1"/>
</dbReference>
<dbReference type="InterPro" id="IPR013757">
    <property type="entry name" value="Topo_IIA_A_a_sf"/>
</dbReference>
<dbReference type="NCBIfam" id="TIGR01443">
    <property type="entry name" value="intein_Cterm"/>
    <property type="match status" value="1"/>
</dbReference>
<dbReference type="GO" id="GO:0003918">
    <property type="term" value="F:DNA topoisomerase type II (double strand cut, ATP-hydrolyzing) activity"/>
    <property type="evidence" value="ECO:0007669"/>
    <property type="project" value="UniProtKB-EC"/>
</dbReference>
<dbReference type="InterPro" id="IPR013760">
    <property type="entry name" value="Topo_IIA-like_dom_sf"/>
</dbReference>
<feature type="coiled-coil region" evidence="8">
    <location>
        <begin position="655"/>
        <end position="682"/>
    </location>
</feature>
<keyword evidence="4" id="KW-0799">Topoisomerase</keyword>
<dbReference type="InterPro" id="IPR006691">
    <property type="entry name" value="GyrA/parC_rep"/>
</dbReference>
<dbReference type="Gene3D" id="1.10.268.10">
    <property type="entry name" value="Topoisomerase, domain 3"/>
    <property type="match status" value="1"/>
</dbReference>
<dbReference type="InterPro" id="IPR030934">
    <property type="entry name" value="Intein_C"/>
</dbReference>
<accession>A0A2M7BY75</accession>
<evidence type="ECO:0000256" key="2">
    <source>
        <dbReference type="ARBA" id="ARBA00008263"/>
    </source>
</evidence>
<dbReference type="InterPro" id="IPR002205">
    <property type="entry name" value="Topo_IIA_dom_A"/>
</dbReference>
<evidence type="ECO:0000256" key="6">
    <source>
        <dbReference type="ARBA" id="ARBA00023235"/>
    </source>
</evidence>
<dbReference type="Gene3D" id="2.170.16.10">
    <property type="entry name" value="Hedgehog/Intein (Hint) domain"/>
    <property type="match status" value="1"/>
</dbReference>
<evidence type="ECO:0000313" key="11">
    <source>
        <dbReference type="Proteomes" id="UP000230324"/>
    </source>
</evidence>
<evidence type="ECO:0000256" key="4">
    <source>
        <dbReference type="ARBA" id="ARBA00023029"/>
    </source>
</evidence>
<dbReference type="InterPro" id="IPR050220">
    <property type="entry name" value="Type_II_DNA_Topoisomerases"/>
</dbReference>
<dbReference type="EMBL" id="PEUV01000032">
    <property type="protein sequence ID" value="PIV12632.1"/>
    <property type="molecule type" value="Genomic_DNA"/>
</dbReference>
<dbReference type="EC" id="5.6.2.2" evidence="3"/>
<dbReference type="GO" id="GO:0016539">
    <property type="term" value="P:intein-mediated protein splicing"/>
    <property type="evidence" value="ECO:0007669"/>
    <property type="project" value="InterPro"/>
</dbReference>
<sequence length="847" mass="96335">MKKNPPQPKQQNKEIGYIKPREIVQEMKDSYIDYAISVIVSRALPDVRDGLKPVHRRILYAMLEDGLTHGAKFRKSASVIGSTLSRYHPHGDMAVYDALVRMAQDFSLRYPLIQGQGNFGCFTKNTKVKLCDGRNLNFGELIKEQKKGKKHWTFTFNPQTKKIEIAEIKNPRKTRANERIIEITLDNDEKVKCTPDHRFMLRDGTYIQARDLKPGDSLMPLNKQFALAKTKTTSKEVAFADSQSSSTPWSGTPIIANPETLSRGKTLKAVEVSGVAPERVSLTKEISNYSTPTANPLYQNHKVIKTRVLQKREDVYDLTIEPWHNFALAAGIFVHNSIDGDSAAAYRYTEARLSKIGEETLKDINKDTVDFVDNYDATRKEPTVLPSPLPQLLLNGCLGIAVGMATNIPPHNLKEVCDAAVYLLDRPKATVEDLFKFIKGPDFPTGGQIFNQKEIITAYSQGKGPILTRGKTDIIEKKGGFQIIITEIPYQVQKSTLVQQFARLVEEKKIEAVKDIRDESDREGLRIVFDLKRDAFPQKILNRLYKFSDLQKTFYLNMLALVDRIQPRVLSLAEILNYFLLHRQEVILRRTKYDLERAKERAHILEGLKKCLSKIDEVIRTIKKSENREAAKKNLIGKFRLTQIQAEAILETKLSALARLERKKIEDELKEKKRQILEFSAILKSPKKVKELIKKELKEVKENFGDERRTKVFPQKVGEIAEEDLIPQKEMIITLTQGGYIKRIDPKIYKIQKRGGKGILGMKTMGEDVVEHFLLANNHDDLLFFSDSGKVFKTKVYEIPEGSRLAKGRGLLNFLEISPQEKVLTLMSLVDETKVSSPPFAVARAGK</sequence>
<organism evidence="10 11">
    <name type="scientific">Candidatus Nealsonbacteria bacterium CG03_land_8_20_14_0_80_36_12</name>
    <dbReference type="NCBI Taxonomy" id="1974701"/>
    <lineage>
        <taxon>Bacteria</taxon>
        <taxon>Candidatus Nealsoniibacteriota</taxon>
    </lineage>
</organism>
<comment type="similarity">
    <text evidence="2">Belongs to the type II topoisomerase GyrA/ParC subunit family.</text>
</comment>
<dbReference type="InterPro" id="IPR035516">
    <property type="entry name" value="Gyrase/topoIV_suA_C"/>
</dbReference>
<dbReference type="PROSITE" id="PS52040">
    <property type="entry name" value="TOPO_IIA"/>
    <property type="match status" value="1"/>
</dbReference>
<evidence type="ECO:0000256" key="8">
    <source>
        <dbReference type="SAM" id="Coils"/>
    </source>
</evidence>
<dbReference type="SUPFAM" id="SSF51294">
    <property type="entry name" value="Hedgehog/intein (Hint) domain"/>
    <property type="match status" value="1"/>
</dbReference>
<evidence type="ECO:0000256" key="3">
    <source>
        <dbReference type="ARBA" id="ARBA00012895"/>
    </source>
</evidence>
<dbReference type="GO" id="GO:0003677">
    <property type="term" value="F:DNA binding"/>
    <property type="evidence" value="ECO:0007669"/>
    <property type="project" value="UniProtKB-UniRule"/>
</dbReference>
<name>A0A2M7BY75_9BACT</name>